<reference evidence="19" key="1">
    <citation type="submission" date="2020-05" db="EMBL/GenBank/DDBJ databases">
        <authorList>
            <person name="Zhu T."/>
            <person name="Keshari N."/>
            <person name="Lu X."/>
        </authorList>
    </citation>
    <scope>NUCLEOTIDE SEQUENCE</scope>
    <source>
        <strain evidence="19">NK1-22</strain>
    </source>
</reference>
<feature type="domain" description="SLBB" evidence="18">
    <location>
        <begin position="204"/>
        <end position="265"/>
    </location>
</feature>
<keyword evidence="14" id="KW-0449">Lipoprotein</keyword>
<keyword evidence="8" id="KW-0625">Polysaccharide transport</keyword>
<keyword evidence="6 15" id="KW-0812">Transmembrane</keyword>
<dbReference type="RefSeq" id="WP_316786468.1">
    <property type="nucleotide sequence ID" value="NZ_CP053540.1"/>
</dbReference>
<evidence type="ECO:0000256" key="10">
    <source>
        <dbReference type="ARBA" id="ARBA00023114"/>
    </source>
</evidence>
<keyword evidence="10" id="KW-0626">Porin</keyword>
<dbReference type="AlphaFoldDB" id="A0AA97BA52"/>
<accession>A0AA97BA52</accession>
<evidence type="ECO:0000256" key="3">
    <source>
        <dbReference type="ARBA" id="ARBA00022448"/>
    </source>
</evidence>
<dbReference type="KEGG" id="tog:HNI00_12075"/>
<dbReference type="EMBL" id="CP053540">
    <property type="protein sequence ID" value="WOB43810.1"/>
    <property type="molecule type" value="Genomic_DNA"/>
</dbReference>
<dbReference type="Pfam" id="PF10531">
    <property type="entry name" value="SLBB"/>
    <property type="match status" value="1"/>
</dbReference>
<keyword evidence="11 15" id="KW-0472">Membrane</keyword>
<keyword evidence="9" id="KW-0406">Ion transport</keyword>
<evidence type="ECO:0000256" key="14">
    <source>
        <dbReference type="ARBA" id="ARBA00023288"/>
    </source>
</evidence>
<evidence type="ECO:0000256" key="8">
    <source>
        <dbReference type="ARBA" id="ARBA00023047"/>
    </source>
</evidence>
<evidence type="ECO:0000256" key="7">
    <source>
        <dbReference type="ARBA" id="ARBA00022729"/>
    </source>
</evidence>
<dbReference type="GO" id="GO:0046930">
    <property type="term" value="C:pore complex"/>
    <property type="evidence" value="ECO:0007669"/>
    <property type="project" value="UniProtKB-KW"/>
</dbReference>
<evidence type="ECO:0000256" key="5">
    <source>
        <dbReference type="ARBA" id="ARBA00022597"/>
    </source>
</evidence>
<keyword evidence="15" id="KW-1133">Transmembrane helix</keyword>
<evidence type="ECO:0000259" key="17">
    <source>
        <dbReference type="Pfam" id="PF10531"/>
    </source>
</evidence>
<dbReference type="GO" id="GO:0006811">
    <property type="term" value="P:monoatomic ion transport"/>
    <property type="evidence" value="ECO:0007669"/>
    <property type="project" value="UniProtKB-KW"/>
</dbReference>
<dbReference type="PANTHER" id="PTHR33619">
    <property type="entry name" value="POLYSACCHARIDE EXPORT PROTEIN GFCE-RELATED"/>
    <property type="match status" value="1"/>
</dbReference>
<dbReference type="GO" id="GO:0015159">
    <property type="term" value="F:polysaccharide transmembrane transporter activity"/>
    <property type="evidence" value="ECO:0007669"/>
    <property type="project" value="InterPro"/>
</dbReference>
<sequence length="406" mass="42641">MSGYQERIYSRSGASAIGAGDDTGGEFRNFLGRVWNTGLGLAGLGLGCWMGAIALALPSTAQSLPEPVPYESSGTVPSRAAAAIPAEAASTEYTLGAGDQVRVDVFGVADLSGTTYTLLSDGSLTLPWVGKVVLQGLTTEQASEALVQRYRRYIHRPSITVSLVSPRPVRIGVVGEVNRPGAYTTGQSAGGTIEGDGAAAPIRTVTQAIQAAGGITQLADIRNIEIRRSQLGNRQEVIRVDLWAFLQAGELDQDIPLRDGDTLIVPTVSALDPREAVQLAAANFSPETVRINVVGEVKSPGTLALQSNTSLNQAILAAGGFDLTRARTSEVQLIRINPDGSAVRREIQVDLSAEVNEATNPALRNNDIVVVGRSGLARTGDFLNTLLGPINPFVGVFSILRIFGGN</sequence>
<evidence type="ECO:0000256" key="15">
    <source>
        <dbReference type="SAM" id="Phobius"/>
    </source>
</evidence>
<keyword evidence="12" id="KW-0564">Palmitate</keyword>
<keyword evidence="4" id="KW-1134">Transmembrane beta strand</keyword>
<evidence type="ECO:0000256" key="2">
    <source>
        <dbReference type="ARBA" id="ARBA00009450"/>
    </source>
</evidence>
<keyword evidence="5" id="KW-0762">Sugar transport</keyword>
<keyword evidence="13" id="KW-0998">Cell outer membrane</keyword>
<keyword evidence="3" id="KW-0813">Transport</keyword>
<evidence type="ECO:0000256" key="9">
    <source>
        <dbReference type="ARBA" id="ARBA00023065"/>
    </source>
</evidence>
<comment type="subcellular location">
    <subcellularLocation>
        <location evidence="1">Cell outer membrane</location>
        <topology evidence="1">Multi-pass membrane protein</topology>
    </subcellularLocation>
</comment>
<dbReference type="InterPro" id="IPR054765">
    <property type="entry name" value="SLBB_dom"/>
</dbReference>
<proteinExistence type="inferred from homology"/>
<comment type="similarity">
    <text evidence="2">Belongs to the BexD/CtrA/VexA family.</text>
</comment>
<dbReference type="InterPro" id="IPR049712">
    <property type="entry name" value="Poly_export"/>
</dbReference>
<evidence type="ECO:0000259" key="18">
    <source>
        <dbReference type="Pfam" id="PF22461"/>
    </source>
</evidence>
<feature type="transmembrane region" description="Helical" evidence="15">
    <location>
        <begin position="38"/>
        <end position="57"/>
    </location>
</feature>
<dbReference type="Pfam" id="PF02563">
    <property type="entry name" value="Poly_export"/>
    <property type="match status" value="1"/>
</dbReference>
<keyword evidence="7" id="KW-0732">Signal</keyword>
<dbReference type="GO" id="GO:0015288">
    <property type="term" value="F:porin activity"/>
    <property type="evidence" value="ECO:0007669"/>
    <property type="project" value="UniProtKB-KW"/>
</dbReference>
<evidence type="ECO:0000256" key="1">
    <source>
        <dbReference type="ARBA" id="ARBA00004571"/>
    </source>
</evidence>
<evidence type="ECO:0000256" key="11">
    <source>
        <dbReference type="ARBA" id="ARBA00023136"/>
    </source>
</evidence>
<evidence type="ECO:0000256" key="12">
    <source>
        <dbReference type="ARBA" id="ARBA00023139"/>
    </source>
</evidence>
<gene>
    <name evidence="19" type="ORF">HNI00_12075</name>
</gene>
<name>A0AA97BA52_9CYAN</name>
<dbReference type="PANTHER" id="PTHR33619:SF3">
    <property type="entry name" value="POLYSACCHARIDE EXPORT PROTEIN GFCE-RELATED"/>
    <property type="match status" value="1"/>
</dbReference>
<evidence type="ECO:0000313" key="19">
    <source>
        <dbReference type="EMBL" id="WOB43810.1"/>
    </source>
</evidence>
<dbReference type="GO" id="GO:0009279">
    <property type="term" value="C:cell outer membrane"/>
    <property type="evidence" value="ECO:0007669"/>
    <property type="project" value="UniProtKB-SubCell"/>
</dbReference>
<evidence type="ECO:0000259" key="16">
    <source>
        <dbReference type="Pfam" id="PF02563"/>
    </source>
</evidence>
<dbReference type="Pfam" id="PF22461">
    <property type="entry name" value="SLBB_2"/>
    <property type="match status" value="1"/>
</dbReference>
<dbReference type="Gene3D" id="3.10.560.10">
    <property type="entry name" value="Outer membrane lipoprotein wza domain like"/>
    <property type="match status" value="2"/>
</dbReference>
<evidence type="ECO:0000256" key="6">
    <source>
        <dbReference type="ARBA" id="ARBA00022692"/>
    </source>
</evidence>
<feature type="domain" description="Soluble ligand binding" evidence="17">
    <location>
        <begin position="291"/>
        <end position="341"/>
    </location>
</feature>
<dbReference type="InterPro" id="IPR003715">
    <property type="entry name" value="Poly_export_N"/>
</dbReference>
<evidence type="ECO:0000256" key="4">
    <source>
        <dbReference type="ARBA" id="ARBA00022452"/>
    </source>
</evidence>
<evidence type="ECO:0000256" key="13">
    <source>
        <dbReference type="ARBA" id="ARBA00023237"/>
    </source>
</evidence>
<protein>
    <submittedName>
        <fullName evidence="19">Polysaccharide transporter</fullName>
    </submittedName>
</protein>
<dbReference type="InterPro" id="IPR019554">
    <property type="entry name" value="Soluble_ligand-bd"/>
</dbReference>
<feature type="domain" description="Polysaccharide export protein N-terminal" evidence="16">
    <location>
        <begin position="88"/>
        <end position="163"/>
    </location>
</feature>
<organism evidence="19">
    <name type="scientific">Thermoleptolyngbya oregonensis NK1-22</name>
    <dbReference type="NCBI Taxonomy" id="2547457"/>
    <lineage>
        <taxon>Bacteria</taxon>
        <taxon>Bacillati</taxon>
        <taxon>Cyanobacteriota</taxon>
        <taxon>Cyanophyceae</taxon>
        <taxon>Oculatellales</taxon>
        <taxon>Oculatellaceae</taxon>
        <taxon>Thermoleptolyngbya</taxon>
    </lineage>
</organism>